<keyword evidence="4" id="KW-1185">Reference proteome</keyword>
<sequence length="284" mass="31041">MNRQLAGKVMVVTGASAGIGKATAEALAYAGATVAMVCRSRERGQKAMQDIQKKVPGADLHLHLADLSLMGNVRELAQELSSTYPVIDVLVNNAGMMPGLQQLTVEGWEVSWATNHLAPFLLTNLLMDSLLAAPQGRIINVTSEAHRLGQIDFEHAGMAKKYSAVTAYADSKLANIYFTYELARRTEFTPLTVNCLHPGVVATNFGKTSNFFIRTTMMLGRLFMKSAAGGAQTSVYLATSPEVEQISGKYFKDKKQKRSANDSYNSHIARRLWDLSAEQTQFTS</sequence>
<proteinExistence type="inferred from homology"/>
<dbReference type="PRINTS" id="PR00080">
    <property type="entry name" value="SDRFAMILY"/>
</dbReference>
<organism evidence="3 4">
    <name type="scientific">Rufibacter quisquiliarum</name>
    <dbReference type="NCBI Taxonomy" id="1549639"/>
    <lineage>
        <taxon>Bacteria</taxon>
        <taxon>Pseudomonadati</taxon>
        <taxon>Bacteroidota</taxon>
        <taxon>Cytophagia</taxon>
        <taxon>Cytophagales</taxon>
        <taxon>Hymenobacteraceae</taxon>
        <taxon>Rufibacter</taxon>
    </lineage>
</organism>
<evidence type="ECO:0000256" key="1">
    <source>
        <dbReference type="ARBA" id="ARBA00023002"/>
    </source>
</evidence>
<dbReference type="SUPFAM" id="SSF51735">
    <property type="entry name" value="NAD(P)-binding Rossmann-fold domains"/>
    <property type="match status" value="1"/>
</dbReference>
<dbReference type="Proteomes" id="UP000563094">
    <property type="component" value="Unassembled WGS sequence"/>
</dbReference>
<evidence type="ECO:0000313" key="4">
    <source>
        <dbReference type="Proteomes" id="UP000563094"/>
    </source>
</evidence>
<dbReference type="RefSeq" id="WP_182513021.1">
    <property type="nucleotide sequence ID" value="NZ_JACJIQ010000007.1"/>
</dbReference>
<dbReference type="AlphaFoldDB" id="A0A839GRN5"/>
<dbReference type="GO" id="GO:0016491">
    <property type="term" value="F:oxidoreductase activity"/>
    <property type="evidence" value="ECO:0007669"/>
    <property type="project" value="UniProtKB-KW"/>
</dbReference>
<dbReference type="EMBL" id="JACJIQ010000007">
    <property type="protein sequence ID" value="MBA9077506.1"/>
    <property type="molecule type" value="Genomic_DNA"/>
</dbReference>
<dbReference type="PANTHER" id="PTHR43157">
    <property type="entry name" value="PHOSPHATIDYLINOSITOL-GLYCAN BIOSYNTHESIS CLASS F PROTEIN-RELATED"/>
    <property type="match status" value="1"/>
</dbReference>
<dbReference type="CDD" id="cd05327">
    <property type="entry name" value="retinol-DH_like_SDR_c_like"/>
    <property type="match status" value="1"/>
</dbReference>
<comment type="caution">
    <text evidence="3">The sequence shown here is derived from an EMBL/GenBank/DDBJ whole genome shotgun (WGS) entry which is preliminary data.</text>
</comment>
<keyword evidence="1" id="KW-0560">Oxidoreductase</keyword>
<evidence type="ECO:0000313" key="3">
    <source>
        <dbReference type="EMBL" id="MBA9077506.1"/>
    </source>
</evidence>
<name>A0A839GRN5_9BACT</name>
<dbReference type="Pfam" id="PF00106">
    <property type="entry name" value="adh_short"/>
    <property type="match status" value="1"/>
</dbReference>
<protein>
    <submittedName>
        <fullName evidence="3">NAD(P)-dependent dehydrogenase (Short-subunit alcohol dehydrogenase family)</fullName>
    </submittedName>
</protein>
<dbReference type="PANTHER" id="PTHR43157:SF31">
    <property type="entry name" value="PHOSPHATIDYLINOSITOL-GLYCAN BIOSYNTHESIS CLASS F PROTEIN"/>
    <property type="match status" value="1"/>
</dbReference>
<dbReference type="InterPro" id="IPR002347">
    <property type="entry name" value="SDR_fam"/>
</dbReference>
<gene>
    <name evidence="3" type="ORF">FHS90_002219</name>
</gene>
<dbReference type="Gene3D" id="3.40.50.720">
    <property type="entry name" value="NAD(P)-binding Rossmann-like Domain"/>
    <property type="match status" value="1"/>
</dbReference>
<accession>A0A839GRN5</accession>
<comment type="similarity">
    <text evidence="2">Belongs to the short-chain dehydrogenases/reductases (SDR) family.</text>
</comment>
<dbReference type="PRINTS" id="PR00081">
    <property type="entry name" value="GDHRDH"/>
</dbReference>
<dbReference type="InterPro" id="IPR036291">
    <property type="entry name" value="NAD(P)-bd_dom_sf"/>
</dbReference>
<reference evidence="3 4" key="1">
    <citation type="submission" date="2020-08" db="EMBL/GenBank/DDBJ databases">
        <title>Genomic Encyclopedia of Type Strains, Phase IV (KMG-IV): sequencing the most valuable type-strain genomes for metagenomic binning, comparative biology and taxonomic classification.</title>
        <authorList>
            <person name="Goeker M."/>
        </authorList>
    </citation>
    <scope>NUCLEOTIDE SEQUENCE [LARGE SCALE GENOMIC DNA]</scope>
    <source>
        <strain evidence="3 4">DSM 29854</strain>
    </source>
</reference>
<evidence type="ECO:0000256" key="2">
    <source>
        <dbReference type="RuleBase" id="RU000363"/>
    </source>
</evidence>